<keyword evidence="2" id="KW-1185">Reference proteome</keyword>
<dbReference type="HOGENOM" id="CLU_3306285_0_0_9"/>
<dbReference type="RefSeq" id="WP_013430724.1">
    <property type="nucleotide sequence ID" value="NC_014720.1"/>
</dbReference>
<keyword evidence="1" id="KW-0808">Transferase</keyword>
<dbReference type="Proteomes" id="UP000006835">
    <property type="component" value="Chromosome"/>
</dbReference>
<evidence type="ECO:0000313" key="1">
    <source>
        <dbReference type="EMBL" id="ADQ46637.1"/>
    </source>
</evidence>
<gene>
    <name evidence="1" type="ordered locus">Calkro_1791</name>
</gene>
<dbReference type="KEGG" id="ckn:Calkro_1791"/>
<proteinExistence type="predicted"/>
<dbReference type="PATRIC" id="fig|632348.3.peg.1889"/>
<sequence>MRISRLDDVEKFKIENERLFFSVQHEEIKMGLTTGMYFL</sequence>
<dbReference type="EMBL" id="CP002330">
    <property type="protein sequence ID" value="ADQ46637.1"/>
    <property type="molecule type" value="Genomic_DNA"/>
</dbReference>
<reference key="1">
    <citation type="submission" date="2010-11" db="EMBL/GenBank/DDBJ databases">
        <title>Complete sequence of Caldicellulosiruptor kronotskyensis 2002.</title>
        <authorList>
            <consortium name="US DOE Joint Genome Institute"/>
            <person name="Lucas S."/>
            <person name="Copeland A."/>
            <person name="Lapidus A."/>
            <person name="Cheng J.-F."/>
            <person name="Bruce D."/>
            <person name="Goodwin L."/>
            <person name="Pitluck S."/>
            <person name="Davenport K."/>
            <person name="Detter J.C."/>
            <person name="Han C."/>
            <person name="Tapia R."/>
            <person name="Land M."/>
            <person name="Hauser L."/>
            <person name="Jeffries C."/>
            <person name="Kyrpides N."/>
            <person name="Ivanova N."/>
            <person name="Mikhailova N."/>
            <person name="Blumer-Schuette S.E."/>
            <person name="Kelly R.M."/>
            <person name="Woyke T."/>
        </authorList>
    </citation>
    <scope>NUCLEOTIDE SEQUENCE</scope>
    <source>
        <strain>2002</strain>
    </source>
</reference>
<dbReference type="AlphaFoldDB" id="E4SFW2"/>
<name>E4SFW2_CALK2</name>
<evidence type="ECO:0000313" key="2">
    <source>
        <dbReference type="Proteomes" id="UP000006835"/>
    </source>
</evidence>
<dbReference type="GO" id="GO:0016757">
    <property type="term" value="F:glycosyltransferase activity"/>
    <property type="evidence" value="ECO:0007669"/>
    <property type="project" value="UniProtKB-KW"/>
</dbReference>
<dbReference type="OrthoDB" id="9770610at2"/>
<organism evidence="1 2">
    <name type="scientific">Caldicellulosiruptor kronotskyensis (strain DSM 18902 / VKM B-2412 / 2002)</name>
    <dbReference type="NCBI Taxonomy" id="632348"/>
    <lineage>
        <taxon>Bacteria</taxon>
        <taxon>Bacillati</taxon>
        <taxon>Bacillota</taxon>
        <taxon>Bacillota incertae sedis</taxon>
        <taxon>Caldicellulosiruptorales</taxon>
        <taxon>Caldicellulosiruptoraceae</taxon>
        <taxon>Caldicellulosiruptor</taxon>
    </lineage>
</organism>
<accession>E4SFW2</accession>
<keyword evidence="1" id="KW-0328">Glycosyltransferase</keyword>
<reference evidence="1 2" key="2">
    <citation type="journal article" date="2011" name="J. Bacteriol.">
        <title>Complete genome sequences for the anaerobic, extremely thermophilic plant biomass-degrading bacteria Caldicellulosiruptor hydrothermalis, Caldicellulosiruptor kristjanssonii, Caldicellulosiruptor kronotskyensis, Caldicellulosiruptor owensenis, and Caldicellulosiruptor lactoaceticus.</title>
        <authorList>
            <person name="Blumer-Schuette S.E."/>
            <person name="Ozdemir I."/>
            <person name="Mistry D."/>
            <person name="Lucas S."/>
            <person name="Lapidus A."/>
            <person name="Cheng J.F."/>
            <person name="Goodwin L.A."/>
            <person name="Pitluck S."/>
            <person name="Land M.L."/>
            <person name="Hauser L.J."/>
            <person name="Woyke T."/>
            <person name="Mikhailova N."/>
            <person name="Pati A."/>
            <person name="Kyrpides N.C."/>
            <person name="Ivanova N."/>
            <person name="Detter J.C."/>
            <person name="Walston-Davenport K."/>
            <person name="Han S."/>
            <person name="Adams M.W."/>
            <person name="Kelly R.M."/>
        </authorList>
    </citation>
    <scope>NUCLEOTIDE SEQUENCE [LARGE SCALE GENOMIC DNA]</scope>
    <source>
        <strain evidence="2">DSM 18902 / VKM B-2412 / 2002</strain>
    </source>
</reference>
<protein>
    <submittedName>
        <fullName evidence="1">Nicotinate phosphoribosyltransferase</fullName>
    </submittedName>
</protein>